<protein>
    <submittedName>
        <fullName evidence="2">Uncharacterized protein</fullName>
    </submittedName>
</protein>
<dbReference type="EMBL" id="JASSZA010000001">
    <property type="protein sequence ID" value="KAK2121650.1"/>
    <property type="molecule type" value="Genomic_DNA"/>
</dbReference>
<sequence>MHSETRVSVVGSSQGNLHKLGWHSHYTRQLVRLHTQFRRHPHDTPVCVSNTGKANAAADPIRIYLTKTLQSGSLRAPHPAEGGRDYFSRTLGAGGGICEDSARKGTGRGAGEAEGGRGGESRGGVGDRGTAPALPPPVSPRESSVAAAAAAAAASILPVRFQEHFQVRPGWPAGRTQRSASRAQPRSPSLLSPSPASRADLGPHTWAGDVGLLGRTRRWGWKRTPGSVPASGGATRGPRPSHVLRFLFGPEFAFVLCRRPQGGFAWEDRSRAGLPGEPASPP</sequence>
<evidence type="ECO:0000313" key="2">
    <source>
        <dbReference type="EMBL" id="KAK2121650.1"/>
    </source>
</evidence>
<feature type="region of interest" description="Disordered" evidence="1">
    <location>
        <begin position="97"/>
        <end position="142"/>
    </location>
</feature>
<gene>
    <name evidence="2" type="ORF">P7K49_003036</name>
</gene>
<feature type="region of interest" description="Disordered" evidence="1">
    <location>
        <begin position="218"/>
        <end position="237"/>
    </location>
</feature>
<name>A0ABQ9WJJ1_SAGOE</name>
<accession>A0ABQ9WJJ1</accession>
<reference evidence="2 3" key="1">
    <citation type="submission" date="2023-05" db="EMBL/GenBank/DDBJ databases">
        <title>B98-5 Cell Line De Novo Hybrid Assembly: An Optical Mapping Approach.</title>
        <authorList>
            <person name="Kananen K."/>
            <person name="Auerbach J.A."/>
            <person name="Kautto E."/>
            <person name="Blachly J.S."/>
        </authorList>
    </citation>
    <scope>NUCLEOTIDE SEQUENCE [LARGE SCALE GENOMIC DNA]</scope>
    <source>
        <strain evidence="2">B95-8</strain>
        <tissue evidence="2">Cell line</tissue>
    </source>
</reference>
<evidence type="ECO:0000256" key="1">
    <source>
        <dbReference type="SAM" id="MobiDB-lite"/>
    </source>
</evidence>
<evidence type="ECO:0000313" key="3">
    <source>
        <dbReference type="Proteomes" id="UP001266305"/>
    </source>
</evidence>
<feature type="compositionally biased region" description="Low complexity" evidence="1">
    <location>
        <begin position="175"/>
        <end position="200"/>
    </location>
</feature>
<feature type="region of interest" description="Disordered" evidence="1">
    <location>
        <begin position="170"/>
        <end position="204"/>
    </location>
</feature>
<organism evidence="2 3">
    <name type="scientific">Saguinus oedipus</name>
    <name type="common">Cotton-top tamarin</name>
    <name type="synonym">Oedipomidas oedipus</name>
    <dbReference type="NCBI Taxonomy" id="9490"/>
    <lineage>
        <taxon>Eukaryota</taxon>
        <taxon>Metazoa</taxon>
        <taxon>Chordata</taxon>
        <taxon>Craniata</taxon>
        <taxon>Vertebrata</taxon>
        <taxon>Euteleostomi</taxon>
        <taxon>Mammalia</taxon>
        <taxon>Eutheria</taxon>
        <taxon>Euarchontoglires</taxon>
        <taxon>Primates</taxon>
        <taxon>Haplorrhini</taxon>
        <taxon>Platyrrhini</taxon>
        <taxon>Cebidae</taxon>
        <taxon>Callitrichinae</taxon>
        <taxon>Saguinus</taxon>
    </lineage>
</organism>
<dbReference type="Proteomes" id="UP001266305">
    <property type="component" value="Unassembled WGS sequence"/>
</dbReference>
<proteinExistence type="predicted"/>
<comment type="caution">
    <text evidence="2">The sequence shown here is derived from an EMBL/GenBank/DDBJ whole genome shotgun (WGS) entry which is preliminary data.</text>
</comment>
<keyword evidence="3" id="KW-1185">Reference proteome</keyword>